<dbReference type="GO" id="GO:0022857">
    <property type="term" value="F:transmembrane transporter activity"/>
    <property type="evidence" value="ECO:0007669"/>
    <property type="project" value="InterPro"/>
</dbReference>
<accession>A0A9W4KXQ9</accession>
<evidence type="ECO:0000256" key="3">
    <source>
        <dbReference type="ARBA" id="ARBA00022475"/>
    </source>
</evidence>
<feature type="transmembrane region" description="Helical" evidence="7">
    <location>
        <begin position="330"/>
        <end position="351"/>
    </location>
</feature>
<dbReference type="RefSeq" id="WP_230301595.1">
    <property type="nucleotide sequence ID" value="NZ_CAKKMG010000017.1"/>
</dbReference>
<proteinExistence type="predicted"/>
<feature type="transmembrane region" description="Helical" evidence="7">
    <location>
        <begin position="241"/>
        <end position="263"/>
    </location>
</feature>
<dbReference type="EMBL" id="CAKKMG010000017">
    <property type="protein sequence ID" value="CAH0195207.1"/>
    <property type="molecule type" value="Genomic_DNA"/>
</dbReference>
<dbReference type="PROSITE" id="PS50850">
    <property type="entry name" value="MFS"/>
    <property type="match status" value="1"/>
</dbReference>
<feature type="transmembrane region" description="Helical" evidence="7">
    <location>
        <begin position="76"/>
        <end position="101"/>
    </location>
</feature>
<comment type="caution">
    <text evidence="9">The sequence shown here is derived from an EMBL/GenBank/DDBJ whole genome shotgun (WGS) entry which is preliminary data.</text>
</comment>
<evidence type="ECO:0000256" key="5">
    <source>
        <dbReference type="ARBA" id="ARBA00022989"/>
    </source>
</evidence>
<dbReference type="InterPro" id="IPR036259">
    <property type="entry name" value="MFS_trans_sf"/>
</dbReference>
<feature type="domain" description="Major facilitator superfamily (MFS) profile" evidence="8">
    <location>
        <begin position="8"/>
        <end position="381"/>
    </location>
</feature>
<evidence type="ECO:0000256" key="2">
    <source>
        <dbReference type="ARBA" id="ARBA00022448"/>
    </source>
</evidence>
<name>A0A9W4KXQ9_9BACI</name>
<dbReference type="Pfam" id="PF07690">
    <property type="entry name" value="MFS_1"/>
    <property type="match status" value="1"/>
</dbReference>
<dbReference type="SUPFAM" id="SSF103473">
    <property type="entry name" value="MFS general substrate transporter"/>
    <property type="match status" value="1"/>
</dbReference>
<protein>
    <submittedName>
        <fullName evidence="9">Inner membrane transport protein YdhP</fullName>
    </submittedName>
</protein>
<dbReference type="CDD" id="cd17324">
    <property type="entry name" value="MFS_NepI_like"/>
    <property type="match status" value="1"/>
</dbReference>
<feature type="transmembrane region" description="Helical" evidence="7">
    <location>
        <begin position="136"/>
        <end position="156"/>
    </location>
</feature>
<evidence type="ECO:0000313" key="9">
    <source>
        <dbReference type="EMBL" id="CAH0195207.1"/>
    </source>
</evidence>
<keyword evidence="2" id="KW-0813">Transport</keyword>
<dbReference type="InterPro" id="IPR020846">
    <property type="entry name" value="MFS_dom"/>
</dbReference>
<feature type="transmembrane region" description="Helical" evidence="7">
    <location>
        <begin position="162"/>
        <end position="182"/>
    </location>
</feature>
<dbReference type="GO" id="GO:0005886">
    <property type="term" value="C:plasma membrane"/>
    <property type="evidence" value="ECO:0007669"/>
    <property type="project" value="UniProtKB-SubCell"/>
</dbReference>
<dbReference type="Proteomes" id="UP000789326">
    <property type="component" value="Unassembled WGS sequence"/>
</dbReference>
<reference evidence="9" key="1">
    <citation type="submission" date="2021-11" db="EMBL/GenBank/DDBJ databases">
        <authorList>
            <person name="Bulgarelli D."/>
        </authorList>
    </citation>
    <scope>NUCLEOTIDE SEQUENCE</scope>
    <source>
        <strain evidence="9">Bi133</strain>
    </source>
</reference>
<gene>
    <name evidence="9" type="primary">ydhP_3</name>
    <name evidence="9" type="ORF">SRABI133_01785</name>
</gene>
<evidence type="ECO:0000256" key="1">
    <source>
        <dbReference type="ARBA" id="ARBA00004651"/>
    </source>
</evidence>
<keyword evidence="5 7" id="KW-1133">Transmembrane helix</keyword>
<evidence type="ECO:0000256" key="4">
    <source>
        <dbReference type="ARBA" id="ARBA00022692"/>
    </source>
</evidence>
<dbReference type="PANTHER" id="PTHR43124">
    <property type="entry name" value="PURINE EFFLUX PUMP PBUE"/>
    <property type="match status" value="1"/>
</dbReference>
<evidence type="ECO:0000313" key="10">
    <source>
        <dbReference type="Proteomes" id="UP000789326"/>
    </source>
</evidence>
<feature type="transmembrane region" description="Helical" evidence="7">
    <location>
        <begin position="357"/>
        <end position="376"/>
    </location>
</feature>
<keyword evidence="3" id="KW-1003">Cell membrane</keyword>
<sequence length="389" mass="41499">MAKRNNLLIFTLTLGAFGIINTEMGVIGILPYIADHFHISVSKAGLLVSLFALTVTISGPTMPLLFSGINRKKAMLFVLGVFVLANIVSIFTTNFAIAIIARVIPAIFHPIYFSAAFTMAANSVSKEEAPKAVSKVFIGVSAGMVLGVPIASFLASTVSFQISMAFFAIVNAIVFIATLVLFPSMPVKERLSYGTQLSVLKKSITWLSIVAVILLNSAVFGVYSYLAEYLKTVTNISGKSISLMLVIFGGASIIGNIVAGKLLTKNAIKLVVSFPFALGAVYIILFLLGKFTLPMAIITLVWGILAGIGTNINQYWITSAAPGAPDFANGLFLSSVNLGTTIGTAVGGLFISEMGTQYVMLVGLLSLILSVVFILLRNYMHSPIRQFSR</sequence>
<feature type="transmembrane region" description="Helical" evidence="7">
    <location>
        <begin position="107"/>
        <end position="124"/>
    </location>
</feature>
<evidence type="ECO:0000259" key="8">
    <source>
        <dbReference type="PROSITE" id="PS50850"/>
    </source>
</evidence>
<organism evidence="9 10">
    <name type="scientific">Peribacillus simplex</name>
    <dbReference type="NCBI Taxonomy" id="1478"/>
    <lineage>
        <taxon>Bacteria</taxon>
        <taxon>Bacillati</taxon>
        <taxon>Bacillota</taxon>
        <taxon>Bacilli</taxon>
        <taxon>Bacillales</taxon>
        <taxon>Bacillaceae</taxon>
        <taxon>Peribacillus</taxon>
    </lineage>
</organism>
<feature type="transmembrane region" description="Helical" evidence="7">
    <location>
        <begin position="270"/>
        <end position="289"/>
    </location>
</feature>
<comment type="subcellular location">
    <subcellularLocation>
        <location evidence="1">Cell membrane</location>
        <topology evidence="1">Multi-pass membrane protein</topology>
    </subcellularLocation>
</comment>
<dbReference type="InterPro" id="IPR050189">
    <property type="entry name" value="MFS_Efflux_Transporters"/>
</dbReference>
<dbReference type="InterPro" id="IPR011701">
    <property type="entry name" value="MFS"/>
</dbReference>
<keyword evidence="6 7" id="KW-0472">Membrane</keyword>
<evidence type="ECO:0000256" key="6">
    <source>
        <dbReference type="ARBA" id="ARBA00023136"/>
    </source>
</evidence>
<feature type="transmembrane region" description="Helical" evidence="7">
    <location>
        <begin position="7"/>
        <end position="34"/>
    </location>
</feature>
<feature type="transmembrane region" description="Helical" evidence="7">
    <location>
        <begin position="203"/>
        <end position="226"/>
    </location>
</feature>
<feature type="transmembrane region" description="Helical" evidence="7">
    <location>
        <begin position="295"/>
        <end position="318"/>
    </location>
</feature>
<keyword evidence="4 7" id="KW-0812">Transmembrane</keyword>
<dbReference type="Gene3D" id="1.20.1250.20">
    <property type="entry name" value="MFS general substrate transporter like domains"/>
    <property type="match status" value="2"/>
</dbReference>
<feature type="transmembrane region" description="Helical" evidence="7">
    <location>
        <begin position="46"/>
        <end position="69"/>
    </location>
</feature>
<dbReference type="AlphaFoldDB" id="A0A9W4KXQ9"/>
<dbReference type="PANTHER" id="PTHR43124:SF3">
    <property type="entry name" value="CHLORAMPHENICOL EFFLUX PUMP RV0191"/>
    <property type="match status" value="1"/>
</dbReference>
<evidence type="ECO:0000256" key="7">
    <source>
        <dbReference type="SAM" id="Phobius"/>
    </source>
</evidence>